<accession>A0A4Q7E6S1</accession>
<name>A0A4Q7E6S1_9CYAN</name>
<dbReference type="GO" id="GO:0003677">
    <property type="term" value="F:DNA binding"/>
    <property type="evidence" value="ECO:0007669"/>
    <property type="project" value="UniProtKB-KW"/>
</dbReference>
<keyword evidence="3" id="KW-0378">Hydrolase</keyword>
<keyword evidence="2" id="KW-0238">DNA-binding</keyword>
<proteinExistence type="predicted"/>
<dbReference type="InterPro" id="IPR044946">
    <property type="entry name" value="Restrct_endonuc_typeI_TRD_sf"/>
</dbReference>
<reference evidence="3 4" key="1">
    <citation type="submission" date="2018-11" db="EMBL/GenBank/DDBJ databases">
        <title>Whole genome sequencing of an environmental sample.</title>
        <authorList>
            <person name="Sarangi A.N."/>
            <person name="Singh D."/>
            <person name="Tripathy S."/>
        </authorList>
    </citation>
    <scope>NUCLEOTIDE SEQUENCE [LARGE SCALE GENOMIC DNA]</scope>
    <source>
        <strain evidence="3 4">Lakshadweep</strain>
    </source>
</reference>
<keyword evidence="3" id="KW-0540">Nuclease</keyword>
<gene>
    <name evidence="3" type="ORF">DYY88_14610</name>
</gene>
<dbReference type="InterPro" id="IPR052021">
    <property type="entry name" value="Type-I_RS_S_subunit"/>
</dbReference>
<comment type="caution">
    <text evidence="3">The sequence shown here is derived from an EMBL/GenBank/DDBJ whole genome shotgun (WGS) entry which is preliminary data.</text>
</comment>
<dbReference type="Proteomes" id="UP000292459">
    <property type="component" value="Unassembled WGS sequence"/>
</dbReference>
<organism evidence="3 4">
    <name type="scientific">Leptolyngbya iicbica LK</name>
    <dbReference type="NCBI Taxonomy" id="2294035"/>
    <lineage>
        <taxon>Bacteria</taxon>
        <taxon>Bacillati</taxon>
        <taxon>Cyanobacteriota</taxon>
        <taxon>Cyanophyceae</taxon>
        <taxon>Leptolyngbyales</taxon>
        <taxon>Leptolyngbyaceae</taxon>
        <taxon>Leptolyngbya group</taxon>
        <taxon>Leptolyngbya</taxon>
        <taxon>Leptolyngbya iicbica</taxon>
    </lineage>
</organism>
<dbReference type="AlphaFoldDB" id="A0A4Q7E6S1"/>
<evidence type="ECO:0000313" key="4">
    <source>
        <dbReference type="Proteomes" id="UP000292459"/>
    </source>
</evidence>
<keyword evidence="4" id="KW-1185">Reference proteome</keyword>
<evidence type="ECO:0000313" key="3">
    <source>
        <dbReference type="EMBL" id="RZM77804.1"/>
    </source>
</evidence>
<dbReference type="Gene3D" id="3.90.220.20">
    <property type="entry name" value="DNA methylase specificity domains"/>
    <property type="match status" value="1"/>
</dbReference>
<sequence>MTTVHSLQDLGHLRSGYQYRSAKDLESGEPYQAVQLGVLAANGELDWSSLEPMRFEGDPKQYLLRTGDVLFPLRGGRTAAVAIKNPPEDAFVVGHWAILTPDSAKADGTYLAWYWNHPAICKRREYEMSKGSNIQFISMRDCRSFKVQLPPLERQRQVARVAELWQQEQKLTGRLEELKDKLINAATMQAAIEE</sequence>
<protein>
    <submittedName>
        <fullName evidence="3">Restriction endonuclease subunit S</fullName>
    </submittedName>
</protein>
<dbReference type="RefSeq" id="WP_039726876.1">
    <property type="nucleotide sequence ID" value="NZ_QVFV01000003.1"/>
</dbReference>
<dbReference type="SUPFAM" id="SSF116734">
    <property type="entry name" value="DNA methylase specificity domain"/>
    <property type="match status" value="1"/>
</dbReference>
<dbReference type="GO" id="GO:0004519">
    <property type="term" value="F:endonuclease activity"/>
    <property type="evidence" value="ECO:0007669"/>
    <property type="project" value="UniProtKB-KW"/>
</dbReference>
<dbReference type="PANTHER" id="PTHR30408">
    <property type="entry name" value="TYPE-1 RESTRICTION ENZYME ECOKI SPECIFICITY PROTEIN"/>
    <property type="match status" value="1"/>
</dbReference>
<dbReference type="PANTHER" id="PTHR30408:SF12">
    <property type="entry name" value="TYPE I RESTRICTION ENZYME MJAVIII SPECIFICITY SUBUNIT"/>
    <property type="match status" value="1"/>
</dbReference>
<dbReference type="EMBL" id="QVFV01000003">
    <property type="protein sequence ID" value="RZM77804.1"/>
    <property type="molecule type" value="Genomic_DNA"/>
</dbReference>
<evidence type="ECO:0000256" key="2">
    <source>
        <dbReference type="ARBA" id="ARBA00023125"/>
    </source>
</evidence>
<evidence type="ECO:0000256" key="1">
    <source>
        <dbReference type="ARBA" id="ARBA00022747"/>
    </source>
</evidence>
<keyword evidence="1" id="KW-0680">Restriction system</keyword>
<dbReference type="CDD" id="cd16961">
    <property type="entry name" value="RMtype1_S_TRD-CR_like"/>
    <property type="match status" value="1"/>
</dbReference>
<keyword evidence="3" id="KW-0255">Endonuclease</keyword>
<dbReference type="OrthoDB" id="1002506at2"/>
<dbReference type="GO" id="GO:0009307">
    <property type="term" value="P:DNA restriction-modification system"/>
    <property type="evidence" value="ECO:0007669"/>
    <property type="project" value="UniProtKB-KW"/>
</dbReference>